<evidence type="ECO:0000256" key="3">
    <source>
        <dbReference type="ARBA" id="ARBA00022525"/>
    </source>
</evidence>
<evidence type="ECO:0000256" key="2">
    <source>
        <dbReference type="ARBA" id="ARBA00006722"/>
    </source>
</evidence>
<proteinExistence type="inferred from homology"/>
<dbReference type="InterPro" id="IPR039641">
    <property type="entry name" value="LCR"/>
</dbReference>
<keyword evidence="3 9" id="KW-0964">Secreted</keyword>
<accession>A0A371G3M0</accession>
<dbReference type="GO" id="GO:0005576">
    <property type="term" value="C:extracellular region"/>
    <property type="evidence" value="ECO:0007669"/>
    <property type="project" value="UniProtKB-SubCell"/>
</dbReference>
<keyword evidence="7 9" id="KW-0611">Plant defense</keyword>
<keyword evidence="5 9" id="KW-0295">Fungicide</keyword>
<dbReference type="OrthoDB" id="993238at2759"/>
<evidence type="ECO:0000256" key="8">
    <source>
        <dbReference type="ARBA" id="ARBA00023157"/>
    </source>
</evidence>
<evidence type="ECO:0000256" key="7">
    <source>
        <dbReference type="ARBA" id="ARBA00022821"/>
    </source>
</evidence>
<dbReference type="EMBL" id="QJKJ01006875">
    <property type="protein sequence ID" value="RDX85091.1"/>
    <property type="molecule type" value="Genomic_DNA"/>
</dbReference>
<comment type="caution">
    <text evidence="10">The sequence shown here is derived from an EMBL/GenBank/DDBJ whole genome shotgun (WGS) entry which is preliminary data.</text>
</comment>
<protein>
    <recommendedName>
        <fullName evidence="9">Defensin-like protein</fullName>
    </recommendedName>
</protein>
<evidence type="ECO:0000256" key="9">
    <source>
        <dbReference type="RuleBase" id="RU367109"/>
    </source>
</evidence>
<dbReference type="PANTHER" id="PTHR36788">
    <property type="entry name" value="DEFENSIN-LIKE PROTEIN 183"/>
    <property type="match status" value="1"/>
</dbReference>
<keyword evidence="11" id="KW-1185">Reference proteome</keyword>
<dbReference type="PANTHER" id="PTHR36788:SF2">
    <property type="entry name" value="DEFENSIN-LIKE PROTEIN 183"/>
    <property type="match status" value="1"/>
</dbReference>
<comment type="similarity">
    <text evidence="2 9">Belongs to the DEFL family.</text>
</comment>
<keyword evidence="4 9" id="KW-0929">Antimicrobial</keyword>
<dbReference type="Proteomes" id="UP000257109">
    <property type="component" value="Unassembled WGS sequence"/>
</dbReference>
<keyword evidence="8" id="KW-1015">Disulfide bond</keyword>
<evidence type="ECO:0000256" key="4">
    <source>
        <dbReference type="ARBA" id="ARBA00022529"/>
    </source>
</evidence>
<evidence type="ECO:0000313" key="10">
    <source>
        <dbReference type="EMBL" id="RDX85091.1"/>
    </source>
</evidence>
<feature type="chain" id="PRO_5027145221" description="Defensin-like protein" evidence="9">
    <location>
        <begin position="28"/>
        <end position="134"/>
    </location>
</feature>
<evidence type="ECO:0000256" key="6">
    <source>
        <dbReference type="ARBA" id="ARBA00022729"/>
    </source>
</evidence>
<reference evidence="10" key="1">
    <citation type="submission" date="2018-05" db="EMBL/GenBank/DDBJ databases">
        <title>Draft genome of Mucuna pruriens seed.</title>
        <authorList>
            <person name="Nnadi N.E."/>
            <person name="Vos R."/>
            <person name="Hasami M.H."/>
            <person name="Devisetty U.K."/>
            <person name="Aguiy J.C."/>
        </authorList>
    </citation>
    <scope>NUCLEOTIDE SEQUENCE [LARGE SCALE GENOMIC DNA]</scope>
    <source>
        <strain evidence="10">JCA_2017</strain>
    </source>
</reference>
<organism evidence="10 11">
    <name type="scientific">Mucuna pruriens</name>
    <name type="common">Velvet bean</name>
    <name type="synonym">Dolichos pruriens</name>
    <dbReference type="NCBI Taxonomy" id="157652"/>
    <lineage>
        <taxon>Eukaryota</taxon>
        <taxon>Viridiplantae</taxon>
        <taxon>Streptophyta</taxon>
        <taxon>Embryophyta</taxon>
        <taxon>Tracheophyta</taxon>
        <taxon>Spermatophyta</taxon>
        <taxon>Magnoliopsida</taxon>
        <taxon>eudicotyledons</taxon>
        <taxon>Gunneridae</taxon>
        <taxon>Pentapetalae</taxon>
        <taxon>rosids</taxon>
        <taxon>fabids</taxon>
        <taxon>Fabales</taxon>
        <taxon>Fabaceae</taxon>
        <taxon>Papilionoideae</taxon>
        <taxon>50 kb inversion clade</taxon>
        <taxon>NPAAA clade</taxon>
        <taxon>indigoferoid/millettioid clade</taxon>
        <taxon>Phaseoleae</taxon>
        <taxon>Mucuna</taxon>
    </lineage>
</organism>
<evidence type="ECO:0000313" key="11">
    <source>
        <dbReference type="Proteomes" id="UP000257109"/>
    </source>
</evidence>
<evidence type="ECO:0000256" key="5">
    <source>
        <dbReference type="ARBA" id="ARBA00022577"/>
    </source>
</evidence>
<dbReference type="GO" id="GO:0050832">
    <property type="term" value="P:defense response to fungus"/>
    <property type="evidence" value="ECO:0007669"/>
    <property type="project" value="UniProtKB-UniRule"/>
</dbReference>
<feature type="non-terminal residue" evidence="10">
    <location>
        <position position="1"/>
    </location>
</feature>
<sequence length="134" mass="14534">MVNHDSSYSLAFVILILLLTGQKKVEGDTCSKELSSCESTKDCDIRCKGHNNGQGYCDELNTCLCSYDCGPPPQLNSNEPVRKCTGGLGTCSADQCNDACCNKKCAKQYKKGQGIGYCERLGPSIFLCTCKYVC</sequence>
<dbReference type="GO" id="GO:0031640">
    <property type="term" value="P:killing of cells of another organism"/>
    <property type="evidence" value="ECO:0007669"/>
    <property type="project" value="UniProtKB-UniRule"/>
</dbReference>
<dbReference type="AlphaFoldDB" id="A0A371G3M0"/>
<evidence type="ECO:0000256" key="1">
    <source>
        <dbReference type="ARBA" id="ARBA00004613"/>
    </source>
</evidence>
<gene>
    <name evidence="10" type="primary">LCR19</name>
    <name evidence="10" type="ORF">CR513_33762</name>
</gene>
<comment type="subcellular location">
    <subcellularLocation>
        <location evidence="1 9">Secreted</location>
    </subcellularLocation>
</comment>
<keyword evidence="6 9" id="KW-0732">Signal</keyword>
<name>A0A371G3M0_MUCPR</name>
<feature type="signal peptide" evidence="9">
    <location>
        <begin position="1"/>
        <end position="27"/>
    </location>
</feature>